<reference evidence="2 3" key="1">
    <citation type="submission" date="2018-02" db="EMBL/GenBank/DDBJ databases">
        <title>Genome sequence of the basidiomycete white-rot fungus Phlebia centrifuga.</title>
        <authorList>
            <person name="Granchi Z."/>
            <person name="Peng M."/>
            <person name="de Vries R.P."/>
            <person name="Hilden K."/>
            <person name="Makela M.R."/>
            <person name="Grigoriev I."/>
            <person name="Riley R."/>
        </authorList>
    </citation>
    <scope>NUCLEOTIDE SEQUENCE [LARGE SCALE GENOMIC DNA]</scope>
    <source>
        <strain evidence="2 3">FBCC195</strain>
    </source>
</reference>
<sequence length="970" mass="105426">MTTFEELFNKSVLAVIAPEASLGFPSQNDDFISWQDWLSRLEVESTDRKLAFFDENLNFLLTLRFEHSPSESEPDPKKPPVQLLSFLAHLQISYDASYISSIARQPTSPLPPEINRPPIPPRHQSMPNRNRPSPLAPPHPSIFPPHTPNPIPSTTENDRQYVQAQGTPLRSGVWGEATAISAPSASEEFALLWSESDRSWVAIFKMTVQVSFMPTRVPNPLLCLTASATLREKPVTTTPIRQALTALIEAAGGIPSSLDPSSPMKASGDEDDEDASDITGMEEINLLEGLTLGPTFAFAKSPLVLSSTRLGTSMRQQAFALPSTSPPSSSPLRSAMTPSTSRPGASHPTLRKSFRKTLRTVSGFRVRMRTVFVPYFMLPQTSSQKQNKRNGRQCKAQDAAMKDDSDADDDLELIRDRELLEAGNEEHTVVLCVEVENSGESSAGFAVESVNVTVGGEGAKTQLIGWGDFDLSAPDKVFPLLIGPEEQYNLLYAVAFMRTPETDEFSLARGRGLPGAPPVQQLQRAVTIILNGRPYEQLLIEEPPVKGKKKQDLHLLYPTHAFPSRWNCVLDLSSQAPSQNINTPGFGGPLVSLNEALPTPASPFPSATSRPTLSRPQSAFVTPTLGLRPNTPGSGASTPVSVVAGNKRFTFSAIDTNLQIGGDSSRLRPPPSPMNYRSDTSLLNPANQQDSLAQSGFPQSKPSTPSGGLSANPIAQNRASYIPPSLTVPTLNRTPTTTYGPLSPPLPSLPRSQSFAFMQEEHMSSPVSYEAIPPTPAYPAFPTSPLPPTPHWQGPMSNLQSGAVGPSIEIRREKGPNAMGIPPTPGPRVGAGTGFMQMQMQGEAALRGGSTDGPREPIVVSVGLLQRADGDEVHAGALGRIYPLDRFTLDIFVFNQSSWTRRFEVSYPDRRRQRRDQMHRAFDTEGTIEKSLADSPGIIPLENRVRVGSVIDVVVHEQELIPEKVAAEVI</sequence>
<evidence type="ECO:0008006" key="4">
    <source>
        <dbReference type="Google" id="ProtNLM"/>
    </source>
</evidence>
<dbReference type="InterPro" id="IPR024662">
    <property type="entry name" value="Trs65"/>
</dbReference>
<dbReference type="GO" id="GO:1990071">
    <property type="term" value="C:TRAPPII protein complex"/>
    <property type="evidence" value="ECO:0007669"/>
    <property type="project" value="InterPro"/>
</dbReference>
<name>A0A2R6QEH8_9APHY</name>
<evidence type="ECO:0000256" key="1">
    <source>
        <dbReference type="SAM" id="MobiDB-lite"/>
    </source>
</evidence>
<protein>
    <recommendedName>
        <fullName evidence="4">TRAPP trafficking subunit Trs65-domain-containing protein</fullName>
    </recommendedName>
</protein>
<feature type="compositionally biased region" description="Pro residues" evidence="1">
    <location>
        <begin position="134"/>
        <end position="151"/>
    </location>
</feature>
<dbReference type="GO" id="GO:0006891">
    <property type="term" value="P:intra-Golgi vesicle-mediated transport"/>
    <property type="evidence" value="ECO:0007669"/>
    <property type="project" value="InterPro"/>
</dbReference>
<dbReference type="STRING" id="98765.A0A2R6QEH8"/>
<feature type="region of interest" description="Disordered" evidence="1">
    <location>
        <begin position="592"/>
        <end position="617"/>
    </location>
</feature>
<evidence type="ECO:0000313" key="2">
    <source>
        <dbReference type="EMBL" id="PSS06537.1"/>
    </source>
</evidence>
<dbReference type="EMBL" id="MLYV02000361">
    <property type="protein sequence ID" value="PSS06537.1"/>
    <property type="molecule type" value="Genomic_DNA"/>
</dbReference>
<feature type="region of interest" description="Disordered" evidence="1">
    <location>
        <begin position="254"/>
        <end position="275"/>
    </location>
</feature>
<feature type="compositionally biased region" description="Polar residues" evidence="1">
    <location>
        <begin position="675"/>
        <end position="719"/>
    </location>
</feature>
<dbReference type="OrthoDB" id="24630at2759"/>
<dbReference type="PANTHER" id="PTHR28159:SF1">
    <property type="entry name" value="TRAFFICKING PROTEIN PARTICLE COMPLEX II-SPECIFIC SUBUNIT 65"/>
    <property type="match status" value="1"/>
</dbReference>
<comment type="caution">
    <text evidence="2">The sequence shown here is derived from an EMBL/GenBank/DDBJ whole genome shotgun (WGS) entry which is preliminary data.</text>
</comment>
<keyword evidence="3" id="KW-1185">Reference proteome</keyword>
<feature type="region of interest" description="Disordered" evidence="1">
    <location>
        <begin position="382"/>
        <end position="407"/>
    </location>
</feature>
<evidence type="ECO:0000313" key="3">
    <source>
        <dbReference type="Proteomes" id="UP000186601"/>
    </source>
</evidence>
<dbReference type="AlphaFoldDB" id="A0A2R6QEH8"/>
<feature type="compositionally biased region" description="Low complexity" evidence="1">
    <location>
        <begin position="596"/>
        <end position="612"/>
    </location>
</feature>
<dbReference type="PANTHER" id="PTHR28159">
    <property type="entry name" value="TRAFFICKING PROTEIN PARTICLE COMPLEX II-SPECIFIC SUBUNIT 65"/>
    <property type="match status" value="1"/>
</dbReference>
<feature type="compositionally biased region" description="Pro residues" evidence="1">
    <location>
        <begin position="108"/>
        <end position="121"/>
    </location>
</feature>
<accession>A0A2R6QEH8</accession>
<dbReference type="Proteomes" id="UP000186601">
    <property type="component" value="Unassembled WGS sequence"/>
</dbReference>
<dbReference type="GO" id="GO:0005802">
    <property type="term" value="C:trans-Golgi network"/>
    <property type="evidence" value="ECO:0007669"/>
    <property type="project" value="TreeGrafter"/>
</dbReference>
<organism evidence="2 3">
    <name type="scientific">Hermanssonia centrifuga</name>
    <dbReference type="NCBI Taxonomy" id="98765"/>
    <lineage>
        <taxon>Eukaryota</taxon>
        <taxon>Fungi</taxon>
        <taxon>Dikarya</taxon>
        <taxon>Basidiomycota</taxon>
        <taxon>Agaricomycotina</taxon>
        <taxon>Agaricomycetes</taxon>
        <taxon>Polyporales</taxon>
        <taxon>Meruliaceae</taxon>
        <taxon>Hermanssonia</taxon>
    </lineage>
</organism>
<feature type="compositionally biased region" description="Low complexity" evidence="1">
    <location>
        <begin position="727"/>
        <end position="741"/>
    </location>
</feature>
<feature type="region of interest" description="Disordered" evidence="1">
    <location>
        <begin position="105"/>
        <end position="156"/>
    </location>
</feature>
<gene>
    <name evidence="2" type="ORF">PHLCEN_2v3667</name>
</gene>
<feature type="region of interest" description="Disordered" evidence="1">
    <location>
        <begin position="319"/>
        <end position="353"/>
    </location>
</feature>
<proteinExistence type="predicted"/>
<feature type="region of interest" description="Disordered" evidence="1">
    <location>
        <begin position="659"/>
        <end position="747"/>
    </location>
</feature>